<dbReference type="RefSeq" id="WP_268060269.1">
    <property type="nucleotide sequence ID" value="NZ_JAPQFJ010000003.1"/>
</dbReference>
<reference evidence="1" key="1">
    <citation type="submission" date="2022-12" db="EMBL/GenBank/DDBJ databases">
        <title>Clostridium sp. nov., isolated from industrial wastewater.</title>
        <authorList>
            <person name="Jiayan W."/>
        </authorList>
    </citation>
    <scope>NUCLEOTIDE SEQUENCE</scope>
    <source>
        <strain evidence="1">ZC22-4</strain>
    </source>
</reference>
<dbReference type="EMBL" id="JAPQFJ010000003">
    <property type="protein sequence ID" value="MCY6957867.1"/>
    <property type="molecule type" value="Genomic_DNA"/>
</dbReference>
<gene>
    <name evidence="1" type="ORF">OW729_04520</name>
</gene>
<keyword evidence="2" id="KW-1185">Reference proteome</keyword>
<evidence type="ECO:0000313" key="1">
    <source>
        <dbReference type="EMBL" id="MCY6957867.1"/>
    </source>
</evidence>
<proteinExistence type="predicted"/>
<evidence type="ECO:0008006" key="3">
    <source>
        <dbReference type="Google" id="ProtNLM"/>
    </source>
</evidence>
<organism evidence="1 2">
    <name type="scientific">Clostridium brassicae</name>
    <dbReference type="NCBI Taxonomy" id="2999072"/>
    <lineage>
        <taxon>Bacteria</taxon>
        <taxon>Bacillati</taxon>
        <taxon>Bacillota</taxon>
        <taxon>Clostridia</taxon>
        <taxon>Eubacteriales</taxon>
        <taxon>Clostridiaceae</taxon>
        <taxon>Clostridium</taxon>
    </lineage>
</organism>
<comment type="caution">
    <text evidence="1">The sequence shown here is derived from an EMBL/GenBank/DDBJ whole genome shotgun (WGS) entry which is preliminary data.</text>
</comment>
<protein>
    <recommendedName>
        <fullName evidence="3">DUF2508 family protein</fullName>
    </recommendedName>
</protein>
<dbReference type="Proteomes" id="UP001144612">
    <property type="component" value="Unassembled WGS sequence"/>
</dbReference>
<name>A0ABT4D6G2_9CLOT</name>
<evidence type="ECO:0000313" key="2">
    <source>
        <dbReference type="Proteomes" id="UP001144612"/>
    </source>
</evidence>
<sequence>MDMFTKYYHQRLNDLDTELKNYESMFEVAEENSELWEVATFKIWEIKCKIERFKKMWSADKLN</sequence>
<accession>A0ABT4D6G2</accession>